<accession>A0ACB7GVS5</accession>
<name>A0ACB7GVS5_MANES</name>
<sequence>MGIFQSTHARLICTLSSRNVEAIDQSTCTGDMDLANAFFFLLFLWLLKKTTWLMFLFLLHSFSLAVNIMLYTRLPVWFLEGEYSTWRISICFIGNIILS</sequence>
<evidence type="ECO:0000313" key="1">
    <source>
        <dbReference type="EMBL" id="KAG8643844.1"/>
    </source>
</evidence>
<reference evidence="2" key="1">
    <citation type="journal article" date="2016" name="Nat. Biotechnol.">
        <title>Sequencing wild and cultivated cassava and related species reveals extensive interspecific hybridization and genetic diversity.</title>
        <authorList>
            <person name="Bredeson J.V."/>
            <person name="Lyons J.B."/>
            <person name="Prochnik S.E."/>
            <person name="Wu G.A."/>
            <person name="Ha C.M."/>
            <person name="Edsinger-Gonzales E."/>
            <person name="Grimwood J."/>
            <person name="Schmutz J."/>
            <person name="Rabbi I.Y."/>
            <person name="Egesi C."/>
            <person name="Nauluvula P."/>
            <person name="Lebot V."/>
            <person name="Ndunguru J."/>
            <person name="Mkamilo G."/>
            <person name="Bart R.S."/>
            <person name="Setter T.L."/>
            <person name="Gleadow R.M."/>
            <person name="Kulakow P."/>
            <person name="Ferguson M.E."/>
            <person name="Rounsley S."/>
            <person name="Rokhsar D.S."/>
        </authorList>
    </citation>
    <scope>NUCLEOTIDE SEQUENCE [LARGE SCALE GENOMIC DNA]</scope>
    <source>
        <strain evidence="2">cv. AM560-2</strain>
    </source>
</reference>
<keyword evidence="2" id="KW-1185">Reference proteome</keyword>
<comment type="caution">
    <text evidence="1">The sequence shown here is derived from an EMBL/GenBank/DDBJ whole genome shotgun (WGS) entry which is preliminary data.</text>
</comment>
<evidence type="ECO:0000313" key="2">
    <source>
        <dbReference type="Proteomes" id="UP000091857"/>
    </source>
</evidence>
<proteinExistence type="predicted"/>
<organism evidence="1 2">
    <name type="scientific">Manihot esculenta</name>
    <name type="common">Cassava</name>
    <name type="synonym">Jatropha manihot</name>
    <dbReference type="NCBI Taxonomy" id="3983"/>
    <lineage>
        <taxon>Eukaryota</taxon>
        <taxon>Viridiplantae</taxon>
        <taxon>Streptophyta</taxon>
        <taxon>Embryophyta</taxon>
        <taxon>Tracheophyta</taxon>
        <taxon>Spermatophyta</taxon>
        <taxon>Magnoliopsida</taxon>
        <taxon>eudicotyledons</taxon>
        <taxon>Gunneridae</taxon>
        <taxon>Pentapetalae</taxon>
        <taxon>rosids</taxon>
        <taxon>fabids</taxon>
        <taxon>Malpighiales</taxon>
        <taxon>Euphorbiaceae</taxon>
        <taxon>Crotonoideae</taxon>
        <taxon>Manihoteae</taxon>
        <taxon>Manihot</taxon>
    </lineage>
</organism>
<dbReference type="Proteomes" id="UP000091857">
    <property type="component" value="Chromosome 11"/>
</dbReference>
<protein>
    <submittedName>
        <fullName evidence="1">Uncharacterized protein</fullName>
    </submittedName>
</protein>
<dbReference type="EMBL" id="CM004397">
    <property type="protein sequence ID" value="KAG8643844.1"/>
    <property type="molecule type" value="Genomic_DNA"/>
</dbReference>
<gene>
    <name evidence="1" type="ORF">MANES_11G072350v8</name>
</gene>